<gene>
    <name evidence="1" type="ORF">QWT69_16040</name>
</gene>
<reference evidence="1 2" key="1">
    <citation type="submission" date="2023-06" db="EMBL/GenBank/DDBJ databases">
        <title>Sporosarcina sp. nov., isolated from Korean tranditional fermented seafood 'Jeotgal'.</title>
        <authorList>
            <person name="Yang A.I."/>
            <person name="Shin N.-R."/>
        </authorList>
    </citation>
    <scope>NUCLEOTIDE SEQUENCE [LARGE SCALE GENOMIC DNA]</scope>
    <source>
        <strain evidence="1 2">T2O-4</strain>
    </source>
</reference>
<dbReference type="EMBL" id="CP129118">
    <property type="protein sequence ID" value="WOV87340.1"/>
    <property type="molecule type" value="Genomic_DNA"/>
</dbReference>
<organism evidence="1 2">
    <name type="scientific">Sporosarcina oncorhynchi</name>
    <dbReference type="NCBI Taxonomy" id="3056444"/>
    <lineage>
        <taxon>Bacteria</taxon>
        <taxon>Bacillati</taxon>
        <taxon>Bacillota</taxon>
        <taxon>Bacilli</taxon>
        <taxon>Bacillales</taxon>
        <taxon>Caryophanaceae</taxon>
        <taxon>Sporosarcina</taxon>
    </lineage>
</organism>
<dbReference type="RefSeq" id="WP_317967361.1">
    <property type="nucleotide sequence ID" value="NZ_CP129118.1"/>
</dbReference>
<keyword evidence="2" id="KW-1185">Reference proteome</keyword>
<protein>
    <submittedName>
        <fullName evidence="1">Uncharacterized protein</fullName>
    </submittedName>
</protein>
<evidence type="ECO:0000313" key="1">
    <source>
        <dbReference type="EMBL" id="WOV87340.1"/>
    </source>
</evidence>
<name>A0ABZ0L413_9BACL</name>
<accession>A0ABZ0L413</accession>
<sequence length="59" mass="7108">MERPFIDPVEMKRRQDRDFMASLNMIDEGAPVHYPAEKHMLKWRESTGFTEHDLPQTYQ</sequence>
<evidence type="ECO:0000313" key="2">
    <source>
        <dbReference type="Proteomes" id="UP001303902"/>
    </source>
</evidence>
<dbReference type="Proteomes" id="UP001303902">
    <property type="component" value="Chromosome"/>
</dbReference>
<proteinExistence type="predicted"/>